<dbReference type="GO" id="GO:0008270">
    <property type="term" value="F:zinc ion binding"/>
    <property type="evidence" value="ECO:0007669"/>
    <property type="project" value="InterPro"/>
</dbReference>
<dbReference type="OrthoDB" id="9805728at2"/>
<dbReference type="SUPFAM" id="SSF56281">
    <property type="entry name" value="Metallo-hydrolase/oxidoreductase"/>
    <property type="match status" value="1"/>
</dbReference>
<dbReference type="EMBL" id="CP003349">
    <property type="protein sequence ID" value="AFD08882.1"/>
    <property type="molecule type" value="Genomic_DNA"/>
</dbReference>
<dbReference type="Pfam" id="PF12706">
    <property type="entry name" value="Lactamase_B_2"/>
    <property type="match status" value="1"/>
</dbReference>
<keyword evidence="3" id="KW-1185">Reference proteome</keyword>
<dbReference type="RefSeq" id="WP_014682105.1">
    <property type="nucleotide sequence ID" value="NC_017770.1"/>
</dbReference>
<evidence type="ECO:0000259" key="1">
    <source>
        <dbReference type="Pfam" id="PF12706"/>
    </source>
</evidence>
<dbReference type="GO" id="GO:0070290">
    <property type="term" value="F:N-acylphosphatidylethanolamine-specific phospholipase D activity"/>
    <property type="evidence" value="ECO:0007669"/>
    <property type="project" value="InterPro"/>
</dbReference>
<proteinExistence type="predicted"/>
<dbReference type="InterPro" id="IPR001279">
    <property type="entry name" value="Metallo-B-lactamas"/>
</dbReference>
<evidence type="ECO:0000313" key="2">
    <source>
        <dbReference type="EMBL" id="AFD08882.1"/>
    </source>
</evidence>
<dbReference type="PANTHER" id="PTHR15032">
    <property type="entry name" value="N-ACYL-PHOSPHATIDYLETHANOLAMINE-HYDROLYZING PHOSPHOLIPASE D"/>
    <property type="match status" value="1"/>
</dbReference>
<dbReference type="InterPro" id="IPR024884">
    <property type="entry name" value="NAPE-PLD"/>
</dbReference>
<feature type="domain" description="Metallo-beta-lactamase" evidence="1">
    <location>
        <begin position="98"/>
        <end position="293"/>
    </location>
</feature>
<dbReference type="PIRSF" id="PIRSF038896">
    <property type="entry name" value="NAPE-PLD"/>
    <property type="match status" value="1"/>
</dbReference>
<dbReference type="HOGENOM" id="CLU_020884_0_2_10"/>
<dbReference type="PANTHER" id="PTHR15032:SF4">
    <property type="entry name" value="N-ACYL-PHOSPHATIDYLETHANOLAMINE-HYDROLYZING PHOSPHOLIPASE D"/>
    <property type="match status" value="1"/>
</dbReference>
<name>H8KLJ5_SOLCM</name>
<keyword evidence="2" id="KW-0378">Hydrolase</keyword>
<dbReference type="InterPro" id="IPR036866">
    <property type="entry name" value="RibonucZ/Hydroxyglut_hydro"/>
</dbReference>
<dbReference type="KEGG" id="scn:Solca_3885"/>
<accession>H8KLJ5</accession>
<organism evidence="2 3">
    <name type="scientific">Solitalea canadensis (strain ATCC 29591 / DSM 3403 / JCM 21819 / LMG 8368 / NBRC 15130 / NCIMB 12057 / USAM 9D)</name>
    <name type="common">Flexibacter canadensis</name>
    <dbReference type="NCBI Taxonomy" id="929556"/>
    <lineage>
        <taxon>Bacteria</taxon>
        <taxon>Pseudomonadati</taxon>
        <taxon>Bacteroidota</taxon>
        <taxon>Sphingobacteriia</taxon>
        <taxon>Sphingobacteriales</taxon>
        <taxon>Sphingobacteriaceae</taxon>
        <taxon>Solitalea</taxon>
    </lineage>
</organism>
<evidence type="ECO:0000313" key="3">
    <source>
        <dbReference type="Proteomes" id="UP000007590"/>
    </source>
</evidence>
<sequence>MTLKKFGRKPSGAHLQKIYQSPNYKDGSFKNLSPTEVMAAESGSMFKTLMEFMNKPKNTVPPSRLPSIKTELKNLKSDKTALVWFGHSSYFISMEGKTILVDPVFSGSASPLGLGFKSFDGSDVYKVEDFPEIDVLILTHDHYDHLDYDTILKLKPKIKHICTSLGVGSHLSYWGFDASIIREFDWWETDDIINGISLTAAPARHFSGRGIKRGQTLWSSFILKSNDWSIYIGADSGYDSHFKEIGEKFGPFDLAILEAGQYNVKWSAIHMMPEETVQATIDLNAKVLLPVHWGKFTLALHAWDEPIERVLLRAEKLNVKVSTPLIGEKVVLGESYPNKKWWR</sequence>
<dbReference type="GO" id="GO:0005737">
    <property type="term" value="C:cytoplasm"/>
    <property type="evidence" value="ECO:0007669"/>
    <property type="project" value="TreeGrafter"/>
</dbReference>
<dbReference type="Proteomes" id="UP000007590">
    <property type="component" value="Chromosome"/>
</dbReference>
<dbReference type="STRING" id="929556.Solca_3885"/>
<protein>
    <submittedName>
        <fullName evidence="2">Putative Zn-dependent hydrolase of beta-lactamase fold protein</fullName>
    </submittedName>
</protein>
<dbReference type="AlphaFoldDB" id="H8KLJ5"/>
<reference evidence="2" key="1">
    <citation type="submission" date="2012-02" db="EMBL/GenBank/DDBJ databases">
        <title>The complete genome of Solitalea canadensis DSM 3403.</title>
        <authorList>
            <consortium name="US DOE Joint Genome Institute (JGI-PGF)"/>
            <person name="Lucas S."/>
            <person name="Copeland A."/>
            <person name="Lapidus A."/>
            <person name="Glavina del Rio T."/>
            <person name="Dalin E."/>
            <person name="Tice H."/>
            <person name="Bruce D."/>
            <person name="Goodwin L."/>
            <person name="Pitluck S."/>
            <person name="Peters L."/>
            <person name="Ovchinnikova G."/>
            <person name="Lu M."/>
            <person name="Kyrpides N."/>
            <person name="Mavromatis K."/>
            <person name="Ivanova N."/>
            <person name="Brettin T."/>
            <person name="Detter J.C."/>
            <person name="Han C."/>
            <person name="Larimer F."/>
            <person name="Land M."/>
            <person name="Hauser L."/>
            <person name="Markowitz V."/>
            <person name="Cheng J.-F."/>
            <person name="Hugenholtz P."/>
            <person name="Woyke T."/>
            <person name="Wu D."/>
            <person name="Spring S."/>
            <person name="Schroeder M."/>
            <person name="Kopitz M."/>
            <person name="Brambilla E."/>
            <person name="Klenk H.-P."/>
            <person name="Eisen J.A."/>
        </authorList>
    </citation>
    <scope>NUCLEOTIDE SEQUENCE</scope>
    <source>
        <strain evidence="2">DSM 3403</strain>
    </source>
</reference>
<dbReference type="eggNOG" id="COG2220">
    <property type="taxonomic scope" value="Bacteria"/>
</dbReference>
<gene>
    <name evidence="2" type="ordered locus">Solca_3885</name>
</gene>
<dbReference type="Gene3D" id="3.60.15.10">
    <property type="entry name" value="Ribonuclease Z/Hydroxyacylglutathione hydrolase-like"/>
    <property type="match status" value="1"/>
</dbReference>